<dbReference type="GO" id="GO:0016616">
    <property type="term" value="F:oxidoreductase activity, acting on the CH-OH group of donors, NAD or NADP as acceptor"/>
    <property type="evidence" value="ECO:0007669"/>
    <property type="project" value="UniProtKB-ARBA"/>
</dbReference>
<dbReference type="Proteomes" id="UP000027222">
    <property type="component" value="Unassembled WGS sequence"/>
</dbReference>
<keyword evidence="1" id="KW-0560">Oxidoreductase</keyword>
<keyword evidence="5" id="KW-1185">Reference proteome</keyword>
<dbReference type="Pfam" id="PF00248">
    <property type="entry name" value="Aldo_ket_red"/>
    <property type="match status" value="1"/>
</dbReference>
<evidence type="ECO:0000256" key="2">
    <source>
        <dbReference type="SAM" id="Phobius"/>
    </source>
</evidence>
<dbReference type="PROSITE" id="PS00063">
    <property type="entry name" value="ALDOKETO_REDUCTASE_3"/>
    <property type="match status" value="1"/>
</dbReference>
<dbReference type="InterPro" id="IPR020471">
    <property type="entry name" value="AKR"/>
</dbReference>
<dbReference type="PROSITE" id="PS00798">
    <property type="entry name" value="ALDOKETO_REDUCTASE_1"/>
    <property type="match status" value="1"/>
</dbReference>
<keyword evidence="2" id="KW-0472">Membrane</keyword>
<dbReference type="CDD" id="cd19071">
    <property type="entry name" value="AKR_AKR1-5-like"/>
    <property type="match status" value="1"/>
</dbReference>
<dbReference type="PANTHER" id="PTHR11732">
    <property type="entry name" value="ALDO/KETO REDUCTASE"/>
    <property type="match status" value="1"/>
</dbReference>
<keyword evidence="2" id="KW-0812">Transmembrane</keyword>
<dbReference type="AlphaFoldDB" id="A0A067THD1"/>
<feature type="domain" description="NADP-dependent oxidoreductase" evidence="3">
    <location>
        <begin position="128"/>
        <end position="383"/>
    </location>
</feature>
<proteinExistence type="predicted"/>
<sequence length="406" mass="45646">MAPVTHHYEKVPYSSSQEEPTDYYLAYHIAEAHSSEQVIERQPRKKRLGRAHFIFIALFIVSYMVFFIARGSFASTRVAAGMRQKCRETMHRFGLAGHGMHRNMSTATGAKLPTHYTLPSGDKIPAVALGVWRAGRGEVGEAIKAALKLGYRHIDGAWIYGNEAEVGQAIRESGIPRKDLWLTSKLWNTFHAPEDVEPALDESLARLGTDYLDLYLIHWPVAFKKGGNNDVDFELTENPYPTWQKLEEMVEKGKVRNIGISNFNIRRIQNLTANPLKVKPAVNQVELSYWNPQPELLQWSKENGLLLEAYSPLGSAEKVKESLDVAEAKEIAKDLGITPAQLYISWHVQRGTIVLPKSVNSARIEENFGVVALPDSAIQRLEIAATSHKPLRTVDPSKNWGVDIWN</sequence>
<dbReference type="FunFam" id="3.20.20.100:FF:000002">
    <property type="entry name" value="2,5-diketo-D-gluconic acid reductase A"/>
    <property type="match status" value="1"/>
</dbReference>
<name>A0A067THD1_GALM3</name>
<dbReference type="SUPFAM" id="SSF51430">
    <property type="entry name" value="NAD(P)-linked oxidoreductase"/>
    <property type="match status" value="1"/>
</dbReference>
<evidence type="ECO:0000256" key="1">
    <source>
        <dbReference type="ARBA" id="ARBA00023002"/>
    </source>
</evidence>
<dbReference type="STRING" id="685588.A0A067THD1"/>
<organism evidence="4 5">
    <name type="scientific">Galerina marginata (strain CBS 339.88)</name>
    <dbReference type="NCBI Taxonomy" id="685588"/>
    <lineage>
        <taxon>Eukaryota</taxon>
        <taxon>Fungi</taxon>
        <taxon>Dikarya</taxon>
        <taxon>Basidiomycota</taxon>
        <taxon>Agaricomycotina</taxon>
        <taxon>Agaricomycetes</taxon>
        <taxon>Agaricomycetidae</taxon>
        <taxon>Agaricales</taxon>
        <taxon>Agaricineae</taxon>
        <taxon>Strophariaceae</taxon>
        <taxon>Galerina</taxon>
    </lineage>
</organism>
<dbReference type="OrthoDB" id="416253at2759"/>
<evidence type="ECO:0000313" key="5">
    <source>
        <dbReference type="Proteomes" id="UP000027222"/>
    </source>
</evidence>
<dbReference type="PROSITE" id="PS00062">
    <property type="entry name" value="ALDOKETO_REDUCTASE_2"/>
    <property type="match status" value="1"/>
</dbReference>
<dbReference type="Gene3D" id="3.20.20.100">
    <property type="entry name" value="NADP-dependent oxidoreductase domain"/>
    <property type="match status" value="1"/>
</dbReference>
<dbReference type="InterPro" id="IPR018170">
    <property type="entry name" value="Aldo/ket_reductase_CS"/>
</dbReference>
<protein>
    <recommendedName>
        <fullName evidence="3">NADP-dependent oxidoreductase domain-containing protein</fullName>
    </recommendedName>
</protein>
<feature type="transmembrane region" description="Helical" evidence="2">
    <location>
        <begin position="51"/>
        <end position="69"/>
    </location>
</feature>
<gene>
    <name evidence="4" type="ORF">GALMADRAFT_237878</name>
</gene>
<evidence type="ECO:0000313" key="4">
    <source>
        <dbReference type="EMBL" id="KDR82531.1"/>
    </source>
</evidence>
<dbReference type="HOGENOM" id="CLU_023205_0_0_1"/>
<evidence type="ECO:0000259" key="3">
    <source>
        <dbReference type="Pfam" id="PF00248"/>
    </source>
</evidence>
<dbReference type="InterPro" id="IPR023210">
    <property type="entry name" value="NADP_OxRdtase_dom"/>
</dbReference>
<dbReference type="InterPro" id="IPR036812">
    <property type="entry name" value="NAD(P)_OxRdtase_dom_sf"/>
</dbReference>
<reference evidence="5" key="1">
    <citation type="journal article" date="2014" name="Proc. Natl. Acad. Sci. U.S.A.">
        <title>Extensive sampling of basidiomycete genomes demonstrates inadequacy of the white-rot/brown-rot paradigm for wood decay fungi.</title>
        <authorList>
            <person name="Riley R."/>
            <person name="Salamov A.A."/>
            <person name="Brown D.W."/>
            <person name="Nagy L.G."/>
            <person name="Floudas D."/>
            <person name="Held B.W."/>
            <person name="Levasseur A."/>
            <person name="Lombard V."/>
            <person name="Morin E."/>
            <person name="Otillar R."/>
            <person name="Lindquist E.A."/>
            <person name="Sun H."/>
            <person name="LaButti K.M."/>
            <person name="Schmutz J."/>
            <person name="Jabbour D."/>
            <person name="Luo H."/>
            <person name="Baker S.E."/>
            <person name="Pisabarro A.G."/>
            <person name="Walton J.D."/>
            <person name="Blanchette R.A."/>
            <person name="Henrissat B."/>
            <person name="Martin F."/>
            <person name="Cullen D."/>
            <person name="Hibbett D.S."/>
            <person name="Grigoriev I.V."/>
        </authorList>
    </citation>
    <scope>NUCLEOTIDE SEQUENCE [LARGE SCALE GENOMIC DNA]</scope>
    <source>
        <strain evidence="5">CBS 339.88</strain>
    </source>
</reference>
<dbReference type="EMBL" id="KL142369">
    <property type="protein sequence ID" value="KDR82531.1"/>
    <property type="molecule type" value="Genomic_DNA"/>
</dbReference>
<keyword evidence="2" id="KW-1133">Transmembrane helix</keyword>
<dbReference type="PRINTS" id="PR00069">
    <property type="entry name" value="ALDKETRDTASE"/>
</dbReference>
<accession>A0A067THD1</accession>